<feature type="compositionally biased region" description="Acidic residues" evidence="1">
    <location>
        <begin position="67"/>
        <end position="91"/>
    </location>
</feature>
<evidence type="ECO:0000313" key="2">
    <source>
        <dbReference type="EMBL" id="RUS90077.1"/>
    </source>
</evidence>
<gene>
    <name evidence="2" type="ORF">EGW08_002190</name>
</gene>
<dbReference type="AlphaFoldDB" id="A0A433U8E1"/>
<proteinExistence type="predicted"/>
<dbReference type="EMBL" id="RQTK01000041">
    <property type="protein sequence ID" value="RUS90077.1"/>
    <property type="molecule type" value="Genomic_DNA"/>
</dbReference>
<feature type="region of interest" description="Disordered" evidence="1">
    <location>
        <begin position="64"/>
        <end position="97"/>
    </location>
</feature>
<reference evidence="2 3" key="1">
    <citation type="submission" date="2019-01" db="EMBL/GenBank/DDBJ databases">
        <title>A draft genome assembly of the solar-powered sea slug Elysia chlorotica.</title>
        <authorList>
            <person name="Cai H."/>
            <person name="Li Q."/>
            <person name="Fang X."/>
            <person name="Li J."/>
            <person name="Curtis N.E."/>
            <person name="Altenburger A."/>
            <person name="Shibata T."/>
            <person name="Feng M."/>
            <person name="Maeda T."/>
            <person name="Schwartz J.A."/>
            <person name="Shigenobu S."/>
            <person name="Lundholm N."/>
            <person name="Nishiyama T."/>
            <person name="Yang H."/>
            <person name="Hasebe M."/>
            <person name="Li S."/>
            <person name="Pierce S.K."/>
            <person name="Wang J."/>
        </authorList>
    </citation>
    <scope>NUCLEOTIDE SEQUENCE [LARGE SCALE GENOMIC DNA]</scope>
    <source>
        <strain evidence="2">EC2010</strain>
        <tissue evidence="2">Whole organism of an adult</tissue>
    </source>
</reference>
<keyword evidence="3" id="KW-1185">Reference proteome</keyword>
<protein>
    <submittedName>
        <fullName evidence="2">Uncharacterized protein</fullName>
    </submittedName>
</protein>
<sequence>MFEKKRTARGRGCYPDENSTPARSRTRHKTGTKVGEQSACKSRFQFQLRHHRLYVFGRLRYRQNERNDDDDDDDDDDDAAAADDDDDDDDKDGIAKHETGSGYHDFCLSRSHHTDTDQIIYDEIDKHKSVHRSIRTADLQIWRPTLYRLRQIVHCLMEIKGSKYKENVDLDARLKDLNTCPSTVDTFFSVTTDVGRPSRGSSITDKKPDLYFLTQ</sequence>
<dbReference type="Proteomes" id="UP000271974">
    <property type="component" value="Unassembled WGS sequence"/>
</dbReference>
<evidence type="ECO:0000313" key="3">
    <source>
        <dbReference type="Proteomes" id="UP000271974"/>
    </source>
</evidence>
<feature type="region of interest" description="Disordered" evidence="1">
    <location>
        <begin position="1"/>
        <end position="38"/>
    </location>
</feature>
<organism evidence="2 3">
    <name type="scientific">Elysia chlorotica</name>
    <name type="common">Eastern emerald elysia</name>
    <name type="synonym">Sea slug</name>
    <dbReference type="NCBI Taxonomy" id="188477"/>
    <lineage>
        <taxon>Eukaryota</taxon>
        <taxon>Metazoa</taxon>
        <taxon>Spiralia</taxon>
        <taxon>Lophotrochozoa</taxon>
        <taxon>Mollusca</taxon>
        <taxon>Gastropoda</taxon>
        <taxon>Heterobranchia</taxon>
        <taxon>Euthyneura</taxon>
        <taxon>Panpulmonata</taxon>
        <taxon>Sacoglossa</taxon>
        <taxon>Placobranchoidea</taxon>
        <taxon>Plakobranchidae</taxon>
        <taxon>Elysia</taxon>
    </lineage>
</organism>
<comment type="caution">
    <text evidence="2">The sequence shown here is derived from an EMBL/GenBank/DDBJ whole genome shotgun (WGS) entry which is preliminary data.</text>
</comment>
<name>A0A433U8E1_ELYCH</name>
<accession>A0A433U8E1</accession>
<evidence type="ECO:0000256" key="1">
    <source>
        <dbReference type="SAM" id="MobiDB-lite"/>
    </source>
</evidence>